<dbReference type="GO" id="GO:0030288">
    <property type="term" value="C:outer membrane-bounded periplasmic space"/>
    <property type="evidence" value="ECO:0007669"/>
    <property type="project" value="InterPro"/>
</dbReference>
<dbReference type="EMBL" id="JACCEW010000003">
    <property type="protein sequence ID" value="NYT37716.1"/>
    <property type="molecule type" value="Genomic_DNA"/>
</dbReference>
<accession>A0A853FIB3</accession>
<keyword evidence="5" id="KW-0574">Periplasm</keyword>
<dbReference type="InterPro" id="IPR018046">
    <property type="entry name" value="Pili_assmbl_chaperone_CS"/>
</dbReference>
<dbReference type="GO" id="GO:0071555">
    <property type="term" value="P:cell wall organization"/>
    <property type="evidence" value="ECO:0007669"/>
    <property type="project" value="InterPro"/>
</dbReference>
<keyword evidence="6 8" id="KW-0143">Chaperone</keyword>
<evidence type="ECO:0000313" key="11">
    <source>
        <dbReference type="EMBL" id="NYT37716.1"/>
    </source>
</evidence>
<reference evidence="11 12" key="1">
    <citation type="submission" date="2020-07" db="EMBL/GenBank/DDBJ databases">
        <title>Taxonomic revisions and descriptions of new bacterial species based on genomic comparisons in the high-G+C-content subgroup of the family Alcaligenaceae.</title>
        <authorList>
            <person name="Szabo A."/>
            <person name="Felfoldi T."/>
        </authorList>
    </citation>
    <scope>NUCLEOTIDE SEQUENCE [LARGE SCALE GENOMIC DNA]</scope>
    <source>
        <strain evidence="11 12">DSM 25264</strain>
    </source>
</reference>
<comment type="subcellular location">
    <subcellularLocation>
        <location evidence="1 8">Periplasm</location>
    </subcellularLocation>
</comment>
<keyword evidence="12" id="KW-1185">Reference proteome</keyword>
<name>A0A853FIB3_9BURK</name>
<keyword evidence="4" id="KW-0732">Signal</keyword>
<dbReference type="SUPFAM" id="SSF49354">
    <property type="entry name" value="PapD-like"/>
    <property type="match status" value="1"/>
</dbReference>
<comment type="similarity">
    <text evidence="2 8">Belongs to the periplasmic pilus chaperone family.</text>
</comment>
<dbReference type="InterPro" id="IPR036316">
    <property type="entry name" value="Pili_assmbl_chap_C_dom_sf"/>
</dbReference>
<organism evidence="11 12">
    <name type="scientific">Allopusillimonas soli</name>
    <dbReference type="NCBI Taxonomy" id="659016"/>
    <lineage>
        <taxon>Bacteria</taxon>
        <taxon>Pseudomonadati</taxon>
        <taxon>Pseudomonadota</taxon>
        <taxon>Betaproteobacteria</taxon>
        <taxon>Burkholderiales</taxon>
        <taxon>Alcaligenaceae</taxon>
        <taxon>Allopusillimonas</taxon>
    </lineage>
</organism>
<dbReference type="InterPro" id="IPR050643">
    <property type="entry name" value="Periplasmic_pilus_chap"/>
</dbReference>
<dbReference type="InterPro" id="IPR008962">
    <property type="entry name" value="PapD-like_sf"/>
</dbReference>
<evidence type="ECO:0000256" key="4">
    <source>
        <dbReference type="ARBA" id="ARBA00022729"/>
    </source>
</evidence>
<dbReference type="InterPro" id="IPR001829">
    <property type="entry name" value="Pili_assmbl_chaperone_bac"/>
</dbReference>
<keyword evidence="3" id="KW-1029">Fimbrium biogenesis</keyword>
<dbReference type="OrthoDB" id="9131059at2"/>
<dbReference type="FunFam" id="2.60.40.10:FF:000458">
    <property type="entry name" value="Molecular chaperone FimC"/>
    <property type="match status" value="1"/>
</dbReference>
<evidence type="ECO:0000256" key="1">
    <source>
        <dbReference type="ARBA" id="ARBA00004418"/>
    </source>
</evidence>
<proteinExistence type="inferred from homology"/>
<comment type="caution">
    <text evidence="11">The sequence shown here is derived from an EMBL/GenBank/DDBJ whole genome shotgun (WGS) entry which is preliminary data.</text>
</comment>
<evidence type="ECO:0000256" key="3">
    <source>
        <dbReference type="ARBA" id="ARBA00022558"/>
    </source>
</evidence>
<evidence type="ECO:0000259" key="10">
    <source>
        <dbReference type="Pfam" id="PF02753"/>
    </source>
</evidence>
<dbReference type="AlphaFoldDB" id="A0A853FIB3"/>
<dbReference type="Pfam" id="PF02753">
    <property type="entry name" value="PapD_C"/>
    <property type="match status" value="1"/>
</dbReference>
<sequence length="221" mass="24036">MVFGQARAAVHVQATRVIYSGDDASASVALRNNSTLPYLVQTWLDTGDASSMPENLPMTLTPPLMRLAPGEEAVVRAIYSGSGLPQDKESLFWINIQEIPPASSATNALQIAIRTRIKLFYRPSQLKMSLDEAARSLKWHMDGPSLIIRNPSPLHITFAYIQNRQAGKAEAASAIDMIKPGETLAVPARGLDLGKSGQLAFGYINDYGGVSEVRDALLERK</sequence>
<dbReference type="Gene3D" id="2.60.40.10">
    <property type="entry name" value="Immunoglobulins"/>
    <property type="match status" value="2"/>
</dbReference>
<dbReference type="Proteomes" id="UP000580517">
    <property type="component" value="Unassembled WGS sequence"/>
</dbReference>
<protein>
    <submittedName>
        <fullName evidence="11">Molecular chaperone</fullName>
    </submittedName>
</protein>
<dbReference type="PANTHER" id="PTHR30251:SF2">
    <property type="entry name" value="FIMBRIAL CHAPERONE YADV-RELATED"/>
    <property type="match status" value="1"/>
</dbReference>
<dbReference type="Pfam" id="PF00345">
    <property type="entry name" value="PapD_N"/>
    <property type="match status" value="1"/>
</dbReference>
<dbReference type="PANTHER" id="PTHR30251">
    <property type="entry name" value="PILUS ASSEMBLY CHAPERONE"/>
    <property type="match status" value="1"/>
</dbReference>
<feature type="domain" description="Pili assembly chaperone C-terminal" evidence="10">
    <location>
        <begin position="148"/>
        <end position="211"/>
    </location>
</feature>
<evidence type="ECO:0000256" key="7">
    <source>
        <dbReference type="ARBA" id="ARBA00023319"/>
    </source>
</evidence>
<dbReference type="InterPro" id="IPR013783">
    <property type="entry name" value="Ig-like_fold"/>
</dbReference>
<evidence type="ECO:0000256" key="6">
    <source>
        <dbReference type="ARBA" id="ARBA00023186"/>
    </source>
</evidence>
<dbReference type="InterPro" id="IPR016147">
    <property type="entry name" value="Pili_assmbl_chaperone_N"/>
</dbReference>
<gene>
    <name evidence="11" type="ORF">H0A68_12590</name>
</gene>
<dbReference type="InterPro" id="IPR016148">
    <property type="entry name" value="Pili_assmbl_chaperone_C"/>
</dbReference>
<keyword evidence="7" id="KW-0393">Immunoglobulin domain</keyword>
<evidence type="ECO:0000313" key="12">
    <source>
        <dbReference type="Proteomes" id="UP000580517"/>
    </source>
</evidence>
<evidence type="ECO:0000256" key="2">
    <source>
        <dbReference type="ARBA" id="ARBA00007399"/>
    </source>
</evidence>
<dbReference type="SUPFAM" id="SSF49584">
    <property type="entry name" value="Periplasmic chaperone C-domain"/>
    <property type="match status" value="1"/>
</dbReference>
<dbReference type="PROSITE" id="PS00635">
    <property type="entry name" value="PILI_CHAPERONE"/>
    <property type="match status" value="1"/>
</dbReference>
<feature type="domain" description="Pili assembly chaperone N-terminal" evidence="9">
    <location>
        <begin position="10"/>
        <end position="126"/>
    </location>
</feature>
<evidence type="ECO:0000259" key="9">
    <source>
        <dbReference type="Pfam" id="PF00345"/>
    </source>
</evidence>
<evidence type="ECO:0000256" key="8">
    <source>
        <dbReference type="RuleBase" id="RU003918"/>
    </source>
</evidence>
<evidence type="ECO:0000256" key="5">
    <source>
        <dbReference type="ARBA" id="ARBA00022764"/>
    </source>
</evidence>
<dbReference type="PRINTS" id="PR00969">
    <property type="entry name" value="CHAPERONPILI"/>
</dbReference>